<keyword evidence="4" id="KW-0808">Transferase</keyword>
<keyword evidence="8 12" id="KW-0472">Membrane</keyword>
<proteinExistence type="inferred from homology"/>
<dbReference type="InterPro" id="IPR001594">
    <property type="entry name" value="Palmitoyltrfase_DHHC"/>
</dbReference>
<evidence type="ECO:0000256" key="5">
    <source>
        <dbReference type="ARBA" id="ARBA00022692"/>
    </source>
</evidence>
<dbReference type="GO" id="GO:0016020">
    <property type="term" value="C:membrane"/>
    <property type="evidence" value="ECO:0007669"/>
    <property type="project" value="InterPro"/>
</dbReference>
<evidence type="ECO:0000256" key="9">
    <source>
        <dbReference type="ARBA" id="ARBA00023265"/>
    </source>
</evidence>
<organism evidence="14 15">
    <name type="scientific">Actinidia rufa</name>
    <dbReference type="NCBI Taxonomy" id="165716"/>
    <lineage>
        <taxon>Eukaryota</taxon>
        <taxon>Viridiplantae</taxon>
        <taxon>Streptophyta</taxon>
        <taxon>Embryophyta</taxon>
        <taxon>Tracheophyta</taxon>
        <taxon>Spermatophyta</taxon>
        <taxon>Magnoliopsida</taxon>
        <taxon>eudicotyledons</taxon>
        <taxon>Gunneridae</taxon>
        <taxon>Pentapetalae</taxon>
        <taxon>asterids</taxon>
        <taxon>Ericales</taxon>
        <taxon>Actinidiaceae</taxon>
        <taxon>Actinidia</taxon>
    </lineage>
</organism>
<name>A0A7J0DIV4_9ERIC</name>
<feature type="transmembrane region" description="Helical" evidence="12">
    <location>
        <begin position="363"/>
        <end position="379"/>
    </location>
</feature>
<feature type="region of interest" description="Disordered" evidence="11">
    <location>
        <begin position="953"/>
        <end position="1009"/>
    </location>
</feature>
<dbReference type="Proteomes" id="UP000585474">
    <property type="component" value="Unassembled WGS sequence"/>
</dbReference>
<evidence type="ECO:0000256" key="6">
    <source>
        <dbReference type="ARBA" id="ARBA00022821"/>
    </source>
</evidence>
<dbReference type="PANTHER" id="PTHR22883">
    <property type="entry name" value="ZINC FINGER DHHC DOMAIN CONTAINING PROTEIN"/>
    <property type="match status" value="1"/>
</dbReference>
<evidence type="ECO:0000256" key="1">
    <source>
        <dbReference type="ARBA" id="ARBA00004127"/>
    </source>
</evidence>
<keyword evidence="15" id="KW-1185">Reference proteome</keyword>
<dbReference type="GO" id="GO:0006612">
    <property type="term" value="P:protein targeting to membrane"/>
    <property type="evidence" value="ECO:0007669"/>
    <property type="project" value="TreeGrafter"/>
</dbReference>
<evidence type="ECO:0000256" key="2">
    <source>
        <dbReference type="ARBA" id="ARBA00006574"/>
    </source>
</evidence>
<evidence type="ECO:0000313" key="14">
    <source>
        <dbReference type="EMBL" id="GFS35945.1"/>
    </source>
</evidence>
<comment type="caution">
    <text evidence="14">The sequence shown here is derived from an EMBL/GenBank/DDBJ whole genome shotgun (WGS) entry which is preliminary data.</text>
</comment>
<dbReference type="GO" id="GO:0006952">
    <property type="term" value="P:defense response"/>
    <property type="evidence" value="ECO:0007669"/>
    <property type="project" value="UniProtKB-KW"/>
</dbReference>
<feature type="compositionally biased region" description="Polar residues" evidence="11">
    <location>
        <begin position="976"/>
        <end position="992"/>
    </location>
</feature>
<feature type="transmembrane region" description="Helical" evidence="12">
    <location>
        <begin position="97"/>
        <end position="116"/>
    </location>
</feature>
<keyword evidence="7 12" id="KW-1133">Transmembrane helix</keyword>
<feature type="compositionally biased region" description="Polar residues" evidence="11">
    <location>
        <begin position="926"/>
        <end position="936"/>
    </location>
</feature>
<comment type="subcellular location">
    <subcellularLocation>
        <location evidence="1">Endomembrane system</location>
        <topology evidence="1">Multi-pass membrane protein</topology>
    </subcellularLocation>
</comment>
<feature type="compositionally biased region" description="Polar residues" evidence="11">
    <location>
        <begin position="953"/>
        <end position="963"/>
    </location>
</feature>
<feature type="transmembrane region" description="Helical" evidence="12">
    <location>
        <begin position="723"/>
        <end position="751"/>
    </location>
</feature>
<dbReference type="InterPro" id="IPR039859">
    <property type="entry name" value="PFA4/ZDH16/20/ERF2-like"/>
</dbReference>
<feature type="region of interest" description="Disordered" evidence="11">
    <location>
        <begin position="872"/>
        <end position="938"/>
    </location>
</feature>
<feature type="compositionally biased region" description="Polar residues" evidence="11">
    <location>
        <begin position="783"/>
        <end position="796"/>
    </location>
</feature>
<gene>
    <name evidence="14" type="ORF">Acr_00g0042880</name>
</gene>
<sequence length="1126" mass="124629">MCECTMWVLCRNECGGQFLYCESETNRREEESDDCTAATASGNKSNDRKPHRWLIRIAKNSLPLEHEHEHSEVVDAIGYCLLVIMAGYARERSLEEIPTWVVAAVCAIFVILSLLIEHGILSLGKVSYPYYLLRAHPLSQLCAFLPNWETLCFHVLREPIRGEVMTTIKMIAGENVGCSVREMEKRKSGIGTCGGPVVDEGGSRRLLVAMAKMRHRNNEFGRWSYFLESALRQSIVGAVRRDLAVAVTFYPLTCLGIAVVRYSLIQPWCNDPAKLAIEHQLGSGAYPSSARANVDSSTESPRQSLVEGHRLAAIPRHIRRQKVEVLWTYSKAGGSKFQFADDSGNVEDSTLNHPLKRRLRTQSYPTVVFVFILLLLHVYDWYALAWISLVPLTILLLVGTKLELAIMEMAQQIEDRTAVIRGAPVMRSHMKQAIFEEQTAKALNKWQNGAKERGKSIKTGVENSNAGINLKVFEILQDLANLKSSSQKQRVLSFWVEIKVSRNPSGALVCSDWSGYKPNNPTASELVACDSVSDFPDGFCSSVVDVLDSQVQTRVLIMARRHGWELPAHGFQAINVFILYIRCTAIDPADPGILIEAKTSAYRSYNDTDLPDCRKDEHILQQQPGEDGLFCTLCHAEVRKFSKHCRSCDKCVDGFDHHCRWLNNCVGRKNYITFVCLMAVNLVWLVFECGVGIAVLIRCFVDRKAMAHQITEQLGDGFSRPPFAAVVALCTVVSFLPIVPLGELLFFHLILIQKGMTTYEYVVAMRAQSEPPGPSVDGGDQPSLPSSPTSSAVTAISGKSSVGKGLQYKGTWCTPPRIFMDHQDEIIPHLEPGHLPSKMDPDAPEKGKVPKHPVRISAWKLAKLDSNEAMKAGAKARASSSVLRPVSSRHHAYDGDHLSSSNMSGRSSPTSTHQGFHNRNAKEGTSWVSPSKSSYPPSRASLEDIEICAQSYSNLSSPHPTKNLSLSPLDQQPSSRNHFNPIYQSSADQSPWSVKASDGNETAESENLSLSVRKNNLGATESSRSSVFWDQEAGRFVSAATRSVGSAQVSGTELSWTGQSIFFGSPLMNEEVNRRPRNGSSMPAAPEIGHTSSYYQQQGRSQRGGQLPVFVPSDSQQQNQLSSRLQ</sequence>
<dbReference type="PANTHER" id="PTHR22883:SF316">
    <property type="entry name" value="PROTEIN S-ACYLTRANSFERASE 21"/>
    <property type="match status" value="1"/>
</dbReference>
<dbReference type="Pfam" id="PF01529">
    <property type="entry name" value="DHHC"/>
    <property type="match status" value="1"/>
</dbReference>
<protein>
    <submittedName>
        <fullName evidence="14">DHHC-type zinc finger family protein</fullName>
    </submittedName>
</protein>
<evidence type="ECO:0000256" key="7">
    <source>
        <dbReference type="ARBA" id="ARBA00022989"/>
    </source>
</evidence>
<dbReference type="InterPro" id="IPR004326">
    <property type="entry name" value="Mlo"/>
</dbReference>
<dbReference type="GO" id="GO:0005783">
    <property type="term" value="C:endoplasmic reticulum"/>
    <property type="evidence" value="ECO:0007669"/>
    <property type="project" value="TreeGrafter"/>
</dbReference>
<comment type="similarity">
    <text evidence="2">Belongs to the MLO family.</text>
</comment>
<dbReference type="GO" id="GO:0005794">
    <property type="term" value="C:Golgi apparatus"/>
    <property type="evidence" value="ECO:0007669"/>
    <property type="project" value="TreeGrafter"/>
</dbReference>
<dbReference type="OrthoDB" id="9909019at2759"/>
<evidence type="ECO:0000256" key="3">
    <source>
        <dbReference type="ARBA" id="ARBA00008574"/>
    </source>
</evidence>
<reference evidence="15" key="1">
    <citation type="submission" date="2019-07" db="EMBL/GenBank/DDBJ databases">
        <title>De Novo Assembly of kiwifruit Actinidia rufa.</title>
        <authorList>
            <person name="Sugita-Konishi S."/>
            <person name="Sato K."/>
            <person name="Mori E."/>
            <person name="Abe Y."/>
            <person name="Kisaki G."/>
            <person name="Hamano K."/>
            <person name="Suezawa K."/>
            <person name="Otani M."/>
            <person name="Fukuda T."/>
            <person name="Manabe T."/>
            <person name="Gomi K."/>
            <person name="Tabuchi M."/>
            <person name="Akimitsu K."/>
            <person name="Kataoka I."/>
        </authorList>
    </citation>
    <scope>NUCLEOTIDE SEQUENCE [LARGE SCALE GENOMIC DNA]</scope>
    <source>
        <strain evidence="15">cv. Fuchu</strain>
    </source>
</reference>
<evidence type="ECO:0000259" key="13">
    <source>
        <dbReference type="Pfam" id="PF01529"/>
    </source>
</evidence>
<dbReference type="EMBL" id="BJWL01000239">
    <property type="protein sequence ID" value="GFS35945.1"/>
    <property type="molecule type" value="Genomic_DNA"/>
</dbReference>
<accession>A0A7J0DIV4</accession>
<feature type="domain" description="Palmitoyltransferase DHHC" evidence="13">
    <location>
        <begin position="629"/>
        <end position="762"/>
    </location>
</feature>
<evidence type="ECO:0000256" key="10">
    <source>
        <dbReference type="ARBA" id="ARBA00023315"/>
    </source>
</evidence>
<evidence type="ECO:0000313" key="15">
    <source>
        <dbReference type="Proteomes" id="UP000585474"/>
    </source>
</evidence>
<keyword evidence="6" id="KW-0611">Plant defense</keyword>
<dbReference type="GO" id="GO:0019706">
    <property type="term" value="F:protein-cysteine S-palmitoyltransferase activity"/>
    <property type="evidence" value="ECO:0007669"/>
    <property type="project" value="TreeGrafter"/>
</dbReference>
<evidence type="ECO:0000256" key="11">
    <source>
        <dbReference type="SAM" id="MobiDB-lite"/>
    </source>
</evidence>
<feature type="region of interest" description="Disordered" evidence="11">
    <location>
        <begin position="770"/>
        <end position="796"/>
    </location>
</feature>
<keyword evidence="10" id="KW-0012">Acyltransferase</keyword>
<feature type="compositionally biased region" description="Low complexity" evidence="11">
    <location>
        <begin position="1113"/>
        <end position="1126"/>
    </location>
</feature>
<evidence type="ECO:0000256" key="8">
    <source>
        <dbReference type="ARBA" id="ARBA00023136"/>
    </source>
</evidence>
<feature type="compositionally biased region" description="Polar residues" evidence="11">
    <location>
        <begin position="999"/>
        <end position="1009"/>
    </location>
</feature>
<feature type="compositionally biased region" description="Low complexity" evidence="11">
    <location>
        <begin position="964"/>
        <end position="975"/>
    </location>
</feature>
<dbReference type="PROSITE" id="PS50216">
    <property type="entry name" value="DHHC"/>
    <property type="match status" value="1"/>
</dbReference>
<feature type="region of interest" description="Disordered" evidence="11">
    <location>
        <begin position="1071"/>
        <end position="1126"/>
    </location>
</feature>
<keyword evidence="9" id="KW-0568">Pathogenesis-related protein</keyword>
<feature type="compositionally biased region" description="Low complexity" evidence="11">
    <location>
        <begin position="1092"/>
        <end position="1106"/>
    </location>
</feature>
<dbReference type="AlphaFoldDB" id="A0A7J0DIV4"/>
<evidence type="ECO:0000256" key="12">
    <source>
        <dbReference type="SAM" id="Phobius"/>
    </source>
</evidence>
<feature type="compositionally biased region" description="Polar residues" evidence="11">
    <location>
        <begin position="898"/>
        <end position="917"/>
    </location>
</feature>
<comment type="similarity">
    <text evidence="3">Belongs to the DHHC palmitoyltransferase family.</text>
</comment>
<keyword evidence="5 12" id="KW-0812">Transmembrane</keyword>
<dbReference type="Pfam" id="PF03094">
    <property type="entry name" value="Mlo"/>
    <property type="match status" value="2"/>
</dbReference>
<feature type="transmembrane region" description="Helical" evidence="12">
    <location>
        <begin position="671"/>
        <end position="697"/>
    </location>
</feature>
<evidence type="ECO:0000256" key="4">
    <source>
        <dbReference type="ARBA" id="ARBA00022679"/>
    </source>
</evidence>